<proteinExistence type="predicted"/>
<feature type="region of interest" description="Disordered" evidence="1">
    <location>
        <begin position="28"/>
        <end position="120"/>
    </location>
</feature>
<feature type="compositionally biased region" description="Basic and acidic residues" evidence="1">
    <location>
        <begin position="71"/>
        <end position="92"/>
    </location>
</feature>
<dbReference type="Proteomes" id="UP000078540">
    <property type="component" value="Unassembled WGS sequence"/>
</dbReference>
<reference evidence="2 3" key="1">
    <citation type="submission" date="2015-09" db="EMBL/GenBank/DDBJ databases">
        <title>Atta colombica WGS genome.</title>
        <authorList>
            <person name="Nygaard S."/>
            <person name="Hu H."/>
            <person name="Boomsma J."/>
            <person name="Zhang G."/>
        </authorList>
    </citation>
    <scope>NUCLEOTIDE SEQUENCE [LARGE SCALE GENOMIC DNA]</scope>
    <source>
        <strain evidence="2">Treedump-2</strain>
        <tissue evidence="2">Whole body</tissue>
    </source>
</reference>
<dbReference type="EMBL" id="KQ976417">
    <property type="protein sequence ID" value="KYM89856.1"/>
    <property type="molecule type" value="Genomic_DNA"/>
</dbReference>
<feature type="region of interest" description="Disordered" evidence="1">
    <location>
        <begin position="145"/>
        <end position="166"/>
    </location>
</feature>
<protein>
    <submittedName>
        <fullName evidence="2">Uncharacterized protein</fullName>
    </submittedName>
</protein>
<gene>
    <name evidence="2" type="ORF">ALC53_02168</name>
</gene>
<name>A0A195BTU8_9HYME</name>
<keyword evidence="3" id="KW-1185">Reference proteome</keyword>
<sequence>MGSRFSFLQYDDRQPYRCESPYTVAMCARKKRRKSEKEKEEKKQEEKEEEKEEEVEEEEDEDGSDRSAQWAERKGWWRWADEEVDERKEKESPSMAPEGGWASDDRSPRDVGSAAAETSRPSRFCYVRQVRRPAAARRFYRSSLNDSTSLHDDKSNDVIMASRAFQ</sequence>
<evidence type="ECO:0000313" key="2">
    <source>
        <dbReference type="EMBL" id="KYM89856.1"/>
    </source>
</evidence>
<accession>A0A195BTU8</accession>
<evidence type="ECO:0000313" key="3">
    <source>
        <dbReference type="Proteomes" id="UP000078540"/>
    </source>
</evidence>
<feature type="compositionally biased region" description="Basic and acidic residues" evidence="1">
    <location>
        <begin position="35"/>
        <end position="46"/>
    </location>
</feature>
<organism evidence="2 3">
    <name type="scientific">Atta colombica</name>
    <dbReference type="NCBI Taxonomy" id="520822"/>
    <lineage>
        <taxon>Eukaryota</taxon>
        <taxon>Metazoa</taxon>
        <taxon>Ecdysozoa</taxon>
        <taxon>Arthropoda</taxon>
        <taxon>Hexapoda</taxon>
        <taxon>Insecta</taxon>
        <taxon>Pterygota</taxon>
        <taxon>Neoptera</taxon>
        <taxon>Endopterygota</taxon>
        <taxon>Hymenoptera</taxon>
        <taxon>Apocrita</taxon>
        <taxon>Aculeata</taxon>
        <taxon>Formicoidea</taxon>
        <taxon>Formicidae</taxon>
        <taxon>Myrmicinae</taxon>
        <taxon>Atta</taxon>
    </lineage>
</organism>
<feature type="compositionally biased region" description="Acidic residues" evidence="1">
    <location>
        <begin position="47"/>
        <end position="63"/>
    </location>
</feature>
<evidence type="ECO:0000256" key="1">
    <source>
        <dbReference type="SAM" id="MobiDB-lite"/>
    </source>
</evidence>
<dbReference type="AlphaFoldDB" id="A0A195BTU8"/>